<dbReference type="PANTHER" id="PTHR45683">
    <property type="entry name" value="MITOCHONDRIAL NICOTINAMIDE ADENINE DINUCLEOTIDE TRANSPORTER 1-RELATED-RELATED"/>
    <property type="match status" value="1"/>
</dbReference>
<name>Q5CSK1_CRYPI</name>
<keyword evidence="7 8" id="KW-0472">Membrane</keyword>
<dbReference type="InParanoid" id="Q5CSK1"/>
<sequence length="329" mass="37668">AWHNNFMKKIKFFLTATSSLISAIITSFLLHPLDVVRTRQQVAAASDGAVIAHPTLISTINFIIDTEGVIGLYKGLNGQLVASGVSWFIFRYFFDFIRYFIEENKCFVFSYVVKSQTCFYPLQISPFSNSISTIIASVLSTALVHPLWLVKSRLEIQSVNTKKKGWKQYSAGLHGIAECMYSIYQKNGICGLYSGFIPTLMLIPHTLIQLVIYDIFRNQSINYNSKHLYLSNLRFFIFGFISKLLASALTYPLQVIRSRMQMAKIENIQLKTYDINILKLSHKEFVNFARDHYFPGLMTHIPKVSMHSGIMFLIYEAMIKLFESILSIN</sequence>
<reference evidence="11 12" key="1">
    <citation type="journal article" date="2004" name="Science">
        <title>Complete genome sequence of the apicomplexan, Cryptosporidium parvum.</title>
        <authorList>
            <person name="Abrahamsen M.S."/>
            <person name="Templeton T.J."/>
            <person name="Enomoto S."/>
            <person name="Abrahante J.E."/>
            <person name="Zhu G."/>
            <person name="Lancto C.A."/>
            <person name="Deng M."/>
            <person name="Liu C."/>
            <person name="Widmer G."/>
            <person name="Tzipori S."/>
            <person name="Buck G.A."/>
            <person name="Xu P."/>
            <person name="Bankier A.T."/>
            <person name="Dear P.H."/>
            <person name="Konfortov B.A."/>
            <person name="Spriggs H.F."/>
            <person name="Iyer L."/>
            <person name="Anantharaman V."/>
            <person name="Aravind L."/>
            <person name="Kapur V."/>
        </authorList>
    </citation>
    <scope>NUCLEOTIDE SEQUENCE [LARGE SCALE GENOMIC DNA]</scope>
    <source>
        <strain evidence="12">Iowa II</strain>
    </source>
</reference>
<keyword evidence="6 10" id="KW-1133">Transmembrane helix</keyword>
<evidence type="ECO:0000256" key="6">
    <source>
        <dbReference type="ARBA" id="ARBA00022989"/>
    </source>
</evidence>
<comment type="subcellular location">
    <subcellularLocation>
        <location evidence="1">Membrane</location>
        <topology evidence="1">Multi-pass membrane protein</topology>
    </subcellularLocation>
</comment>
<comment type="caution">
    <text evidence="11">The sequence shown here is derived from an EMBL/GenBank/DDBJ whole genome shotgun (WGS) entry which is preliminary data.</text>
</comment>
<keyword evidence="3 9" id="KW-0813">Transport</keyword>
<feature type="transmembrane region" description="Helical" evidence="10">
    <location>
        <begin position="190"/>
        <end position="213"/>
    </location>
</feature>
<evidence type="ECO:0000256" key="8">
    <source>
        <dbReference type="PROSITE-ProRule" id="PRU00282"/>
    </source>
</evidence>
<evidence type="ECO:0000313" key="12">
    <source>
        <dbReference type="Proteomes" id="UP000006726"/>
    </source>
</evidence>
<keyword evidence="4 8" id="KW-0812">Transmembrane</keyword>
<accession>Q5CSK1</accession>
<evidence type="ECO:0000313" key="11">
    <source>
        <dbReference type="EMBL" id="EAK88566.1"/>
    </source>
</evidence>
<dbReference type="OMA" id="TTVWKHE"/>
<feature type="repeat" description="Solcar" evidence="8">
    <location>
        <begin position="124"/>
        <end position="219"/>
    </location>
</feature>
<organism evidence="11 12">
    <name type="scientific">Cryptosporidium parvum (strain Iowa II)</name>
    <dbReference type="NCBI Taxonomy" id="353152"/>
    <lineage>
        <taxon>Eukaryota</taxon>
        <taxon>Sar</taxon>
        <taxon>Alveolata</taxon>
        <taxon>Apicomplexa</taxon>
        <taxon>Conoidasida</taxon>
        <taxon>Coccidia</taxon>
        <taxon>Eucoccidiorida</taxon>
        <taxon>Eimeriorina</taxon>
        <taxon>Cryptosporidiidae</taxon>
        <taxon>Cryptosporidium</taxon>
    </lineage>
</organism>
<dbReference type="STRING" id="353152.Q5CSK1"/>
<protein>
    <submittedName>
        <fullName evidence="11">Mitochondrial carrier protein, Flx1p like mitochondrial membrane associated flavin transporter with 4 or more transmembrane domains</fullName>
    </submittedName>
</protein>
<keyword evidence="12" id="KW-1185">Reference proteome</keyword>
<dbReference type="RefSeq" id="XP_628066.1">
    <property type="nucleotide sequence ID" value="XM_628066.1"/>
</dbReference>
<evidence type="ECO:0000256" key="1">
    <source>
        <dbReference type="ARBA" id="ARBA00004141"/>
    </source>
</evidence>
<dbReference type="GO" id="GO:0016020">
    <property type="term" value="C:membrane"/>
    <property type="evidence" value="ECO:0007669"/>
    <property type="project" value="UniProtKB-SubCell"/>
</dbReference>
<dbReference type="OrthoDB" id="428293at2759"/>
<dbReference type="InterPro" id="IPR044712">
    <property type="entry name" value="SLC25A32-like"/>
</dbReference>
<evidence type="ECO:0000256" key="2">
    <source>
        <dbReference type="ARBA" id="ARBA00006375"/>
    </source>
</evidence>
<dbReference type="Gene3D" id="1.50.40.10">
    <property type="entry name" value="Mitochondrial carrier domain"/>
    <property type="match status" value="1"/>
</dbReference>
<evidence type="ECO:0000256" key="9">
    <source>
        <dbReference type="RuleBase" id="RU000488"/>
    </source>
</evidence>
<feature type="non-terminal residue" evidence="11">
    <location>
        <position position="1"/>
    </location>
</feature>
<dbReference type="KEGG" id="cpv:cgd1_2370"/>
<dbReference type="EMBL" id="AAEE01000006">
    <property type="protein sequence ID" value="EAK88566.1"/>
    <property type="molecule type" value="Genomic_DNA"/>
</dbReference>
<proteinExistence type="inferred from homology"/>
<dbReference type="InterPro" id="IPR023395">
    <property type="entry name" value="MCP_dom_sf"/>
</dbReference>
<feature type="transmembrane region" description="Helical" evidence="10">
    <location>
        <begin position="12"/>
        <end position="30"/>
    </location>
</feature>
<dbReference type="GO" id="GO:0055085">
    <property type="term" value="P:transmembrane transport"/>
    <property type="evidence" value="ECO:0007669"/>
    <property type="project" value="InterPro"/>
</dbReference>
<dbReference type="Proteomes" id="UP000006726">
    <property type="component" value="Chromosome 1"/>
</dbReference>
<evidence type="ECO:0000256" key="10">
    <source>
        <dbReference type="SAM" id="Phobius"/>
    </source>
</evidence>
<feature type="repeat" description="Solcar" evidence="8">
    <location>
        <begin position="230"/>
        <end position="321"/>
    </location>
</feature>
<feature type="transmembrane region" description="Helical" evidence="10">
    <location>
        <begin position="233"/>
        <end position="253"/>
    </location>
</feature>
<evidence type="ECO:0000256" key="7">
    <source>
        <dbReference type="ARBA" id="ARBA00023136"/>
    </source>
</evidence>
<evidence type="ECO:0000256" key="5">
    <source>
        <dbReference type="ARBA" id="ARBA00022737"/>
    </source>
</evidence>
<gene>
    <name evidence="11" type="ORF">cgd1_2370</name>
</gene>
<dbReference type="SUPFAM" id="SSF103506">
    <property type="entry name" value="Mitochondrial carrier"/>
    <property type="match status" value="1"/>
</dbReference>
<dbReference type="GeneID" id="3371354"/>
<evidence type="ECO:0000256" key="4">
    <source>
        <dbReference type="ARBA" id="ARBA00022692"/>
    </source>
</evidence>
<feature type="repeat" description="Solcar" evidence="8">
    <location>
        <begin position="10"/>
        <end position="100"/>
    </location>
</feature>
<dbReference type="Pfam" id="PF00153">
    <property type="entry name" value="Mito_carr"/>
    <property type="match status" value="3"/>
</dbReference>
<evidence type="ECO:0000256" key="3">
    <source>
        <dbReference type="ARBA" id="ARBA00022448"/>
    </source>
</evidence>
<dbReference type="InterPro" id="IPR018108">
    <property type="entry name" value="MCP_transmembrane"/>
</dbReference>
<comment type="similarity">
    <text evidence="2 9">Belongs to the mitochondrial carrier (TC 2.A.29) family.</text>
</comment>
<dbReference type="AlphaFoldDB" id="Q5CSK1"/>
<feature type="transmembrane region" description="Helical" evidence="10">
    <location>
        <begin position="76"/>
        <end position="94"/>
    </location>
</feature>
<keyword evidence="5" id="KW-0677">Repeat</keyword>
<dbReference type="GO" id="GO:0006862">
    <property type="term" value="P:nucleotide transport"/>
    <property type="evidence" value="ECO:0007669"/>
    <property type="project" value="InterPro"/>
</dbReference>
<dbReference type="PROSITE" id="PS50920">
    <property type="entry name" value="SOLCAR"/>
    <property type="match status" value="3"/>
</dbReference>